<organism evidence="2 3">
    <name type="scientific">Burkholderia territorii</name>
    <dbReference type="NCBI Taxonomy" id="1503055"/>
    <lineage>
        <taxon>Bacteria</taxon>
        <taxon>Pseudomonadati</taxon>
        <taxon>Pseudomonadota</taxon>
        <taxon>Betaproteobacteria</taxon>
        <taxon>Burkholderiales</taxon>
        <taxon>Burkholderiaceae</taxon>
        <taxon>Burkholderia</taxon>
        <taxon>Burkholderia cepacia complex</taxon>
    </lineage>
</organism>
<sequence length="72" mass="7547">MTGHYEYSFHRSAAIAYAGVRSSTASGGGLDASGAVRPARYTRAKRAAVGQRTATAVAAPARHDDSRQEQVP</sequence>
<protein>
    <submittedName>
        <fullName evidence="2">Uncharacterized protein</fullName>
    </submittedName>
</protein>
<comment type="caution">
    <text evidence="2">The sequence shown here is derived from an EMBL/GenBank/DDBJ whole genome shotgun (WGS) entry which is preliminary data.</text>
</comment>
<accession>A0A6L3NHZ7</accession>
<proteinExistence type="predicted"/>
<feature type="compositionally biased region" description="Basic and acidic residues" evidence="1">
    <location>
        <begin position="61"/>
        <end position="72"/>
    </location>
</feature>
<gene>
    <name evidence="2" type="ORF">F7R13_10990</name>
</gene>
<dbReference type="Proteomes" id="UP000473571">
    <property type="component" value="Unassembled WGS sequence"/>
</dbReference>
<evidence type="ECO:0000313" key="3">
    <source>
        <dbReference type="Proteomes" id="UP000473571"/>
    </source>
</evidence>
<reference evidence="2 3" key="1">
    <citation type="submission" date="2019-09" db="EMBL/GenBank/DDBJ databases">
        <title>Draft genome sequences of 48 bacterial type strains from the CCUG.</title>
        <authorList>
            <person name="Tunovic T."/>
            <person name="Pineiro-Iglesias B."/>
            <person name="Unosson C."/>
            <person name="Inganas E."/>
            <person name="Ohlen M."/>
            <person name="Cardew S."/>
            <person name="Jensie-Markopoulos S."/>
            <person name="Salva-Serra F."/>
            <person name="Jaen-Luchoro D."/>
            <person name="Karlsson R."/>
            <person name="Svensson-Stadler L."/>
            <person name="Chun J."/>
            <person name="Moore E."/>
        </authorList>
    </citation>
    <scope>NUCLEOTIDE SEQUENCE [LARGE SCALE GENOMIC DNA]</scope>
    <source>
        <strain evidence="2 3">CCUG 65687</strain>
    </source>
</reference>
<feature type="region of interest" description="Disordered" evidence="1">
    <location>
        <begin position="43"/>
        <end position="72"/>
    </location>
</feature>
<evidence type="ECO:0000256" key="1">
    <source>
        <dbReference type="SAM" id="MobiDB-lite"/>
    </source>
</evidence>
<dbReference type="EMBL" id="VZOL01000098">
    <property type="protein sequence ID" value="KAB0682130.1"/>
    <property type="molecule type" value="Genomic_DNA"/>
</dbReference>
<name>A0A6L3NHZ7_9BURK</name>
<dbReference type="AlphaFoldDB" id="A0A6L3NHZ7"/>
<evidence type="ECO:0000313" key="2">
    <source>
        <dbReference type="EMBL" id="KAB0682130.1"/>
    </source>
</evidence>